<dbReference type="Proteomes" id="UP000076088">
    <property type="component" value="Chromosome"/>
</dbReference>
<name>A0AAC8YYX0_SPHMC</name>
<reference evidence="3" key="1">
    <citation type="submission" date="2015-11" db="EMBL/GenBank/DDBJ databases">
        <title>Complete genome sequence of a polyethylene-glycol degrader Sphingopyxis macrogoltabida 203N (NBRC 111659).</title>
        <authorList>
            <person name="Yoshiyuki O."/>
            <person name="Shouta N."/>
            <person name="Nagata Y."/>
            <person name="Numata M."/>
            <person name="Tsuchikane K."/>
            <person name="Hosoyama A."/>
            <person name="Yamazoe A."/>
            <person name="Tsuda M."/>
            <person name="Fujita N."/>
            <person name="Kawai F."/>
        </authorList>
    </citation>
    <scope>NUCLEOTIDE SEQUENCE [LARGE SCALE GENOMIC DNA]</scope>
    <source>
        <strain evidence="3">203N</strain>
    </source>
</reference>
<reference evidence="2 3" key="2">
    <citation type="journal article" date="2016" name="Genome Announc.">
        <title>Complete Genome Sequence of Sphingopyxis macrogoltabida Strain 203N (NBRC 111659), a Polyethylene Glycol Degrader.</title>
        <authorList>
            <person name="Ohtsubo Y."/>
            <person name="Nonoyama S."/>
            <person name="Nagata Y."/>
            <person name="Numata M."/>
            <person name="Tsuchikane K."/>
            <person name="Hosoyama A."/>
            <person name="Yamazoe A."/>
            <person name="Tsuda M."/>
            <person name="Fujita N."/>
            <person name="Kawai F."/>
        </authorList>
    </citation>
    <scope>NUCLEOTIDE SEQUENCE [LARGE SCALE GENOMIC DNA]</scope>
    <source>
        <strain evidence="2 3">203N</strain>
    </source>
</reference>
<accession>A0AAC8YYX0</accession>
<dbReference type="EMBL" id="CP013344">
    <property type="protein sequence ID" value="AMU88509.1"/>
    <property type="molecule type" value="Genomic_DNA"/>
</dbReference>
<sequence>MDALAERRALRGEVVVEAAARDLETLQVLAALRMAVFRDWPYLYNGNPVDEAAYLAEFLSDPAAVMIVARHDGRAVGAATASRLARQPAALSEPLVRAGFAADDTFYFGESVLLGDYRGRGIGHAFFDLREAAARAAGATACTFCAVVRGERHPLRPENARDLASFWRKRGYASLDGVTTAMDWKDRDRPISTFHQMQFWARRL</sequence>
<keyword evidence="3" id="KW-1185">Reference proteome</keyword>
<dbReference type="InterPro" id="IPR000182">
    <property type="entry name" value="GNAT_dom"/>
</dbReference>
<feature type="domain" description="N-acetyltransferase" evidence="1">
    <location>
        <begin position="14"/>
        <end position="190"/>
    </location>
</feature>
<proteinExistence type="predicted"/>
<dbReference type="Gene3D" id="3.40.630.30">
    <property type="match status" value="1"/>
</dbReference>
<protein>
    <recommendedName>
        <fullName evidence="1">N-acetyltransferase domain-containing protein</fullName>
    </recommendedName>
</protein>
<dbReference type="PROSITE" id="PS51186">
    <property type="entry name" value="GNAT"/>
    <property type="match status" value="1"/>
</dbReference>
<evidence type="ECO:0000313" key="3">
    <source>
        <dbReference type="Proteomes" id="UP000076088"/>
    </source>
</evidence>
<organism evidence="2 3">
    <name type="scientific">Sphingopyxis macrogoltabida</name>
    <name type="common">Sphingomonas macrogoltabidus</name>
    <dbReference type="NCBI Taxonomy" id="33050"/>
    <lineage>
        <taxon>Bacteria</taxon>
        <taxon>Pseudomonadati</taxon>
        <taxon>Pseudomonadota</taxon>
        <taxon>Alphaproteobacteria</taxon>
        <taxon>Sphingomonadales</taxon>
        <taxon>Sphingomonadaceae</taxon>
        <taxon>Sphingopyxis</taxon>
    </lineage>
</organism>
<dbReference type="RefSeq" id="WP_054725619.1">
    <property type="nucleotide sequence ID" value="NZ_CP009429.1"/>
</dbReference>
<dbReference type="InterPro" id="IPR016181">
    <property type="entry name" value="Acyl_CoA_acyltransferase"/>
</dbReference>
<dbReference type="SUPFAM" id="SSF55729">
    <property type="entry name" value="Acyl-CoA N-acyltransferases (Nat)"/>
    <property type="match status" value="1"/>
</dbReference>
<dbReference type="KEGG" id="smaz:LH19_05625"/>
<gene>
    <name evidence="2" type="ORF">ATM17_05555</name>
</gene>
<dbReference type="AlphaFoldDB" id="A0AAC8YYX0"/>
<dbReference type="GO" id="GO:0016747">
    <property type="term" value="F:acyltransferase activity, transferring groups other than amino-acyl groups"/>
    <property type="evidence" value="ECO:0007669"/>
    <property type="project" value="InterPro"/>
</dbReference>
<dbReference type="Pfam" id="PF00583">
    <property type="entry name" value="Acetyltransf_1"/>
    <property type="match status" value="1"/>
</dbReference>
<evidence type="ECO:0000259" key="1">
    <source>
        <dbReference type="PROSITE" id="PS51186"/>
    </source>
</evidence>
<evidence type="ECO:0000313" key="2">
    <source>
        <dbReference type="EMBL" id="AMU88509.1"/>
    </source>
</evidence>